<protein>
    <submittedName>
        <fullName evidence="1">Uncharacterized protein</fullName>
    </submittedName>
</protein>
<sequence length="154" mass="17391">MAAAKVNGHVEEMSTTSTSKCNCCPYGFHIDLGFVDFVENIVNKTSIGMATNDRSELQKNSLKYINDPNDTTNKYHAIPKTEKTPIRPLNSIFSDSMENVLSDFEETLNLRENSSELGSRNALNNKRKNIQYNGYFSDYGTTQISNRSLPPRIR</sequence>
<dbReference type="EnsemblMetazoa" id="OVOC10343.1">
    <property type="protein sequence ID" value="OVOC10343.1"/>
    <property type="gene ID" value="WBGene00247152"/>
</dbReference>
<dbReference type="OMA" id="NGHAEEW"/>
<reference evidence="2" key="1">
    <citation type="submission" date="2013-10" db="EMBL/GenBank/DDBJ databases">
        <title>Genome sequencing of Onchocerca volvulus.</title>
        <authorList>
            <person name="Cotton J."/>
            <person name="Tsai J."/>
            <person name="Stanley E."/>
            <person name="Tracey A."/>
            <person name="Holroyd N."/>
            <person name="Lustigman S."/>
            <person name="Berriman M."/>
        </authorList>
    </citation>
    <scope>NUCLEOTIDE SEQUENCE</scope>
</reference>
<evidence type="ECO:0000313" key="2">
    <source>
        <dbReference type="Proteomes" id="UP000024404"/>
    </source>
</evidence>
<organism evidence="1 2">
    <name type="scientific">Onchocerca volvulus</name>
    <dbReference type="NCBI Taxonomy" id="6282"/>
    <lineage>
        <taxon>Eukaryota</taxon>
        <taxon>Metazoa</taxon>
        <taxon>Ecdysozoa</taxon>
        <taxon>Nematoda</taxon>
        <taxon>Chromadorea</taxon>
        <taxon>Rhabditida</taxon>
        <taxon>Spirurina</taxon>
        <taxon>Spiruromorpha</taxon>
        <taxon>Filarioidea</taxon>
        <taxon>Onchocercidae</taxon>
        <taxon>Onchocerca</taxon>
    </lineage>
</organism>
<dbReference type="EMBL" id="CMVM020000333">
    <property type="status" value="NOT_ANNOTATED_CDS"/>
    <property type="molecule type" value="Genomic_DNA"/>
</dbReference>
<name>A0A8R1TJ37_ONCVO</name>
<keyword evidence="2" id="KW-1185">Reference proteome</keyword>
<proteinExistence type="predicted"/>
<dbReference type="Proteomes" id="UP000024404">
    <property type="component" value="Unassembled WGS sequence"/>
</dbReference>
<evidence type="ECO:0000313" key="1">
    <source>
        <dbReference type="EnsemblMetazoa" id="OVOC10343.1"/>
    </source>
</evidence>
<accession>A0A8R1TJ37</accession>
<dbReference type="AlphaFoldDB" id="A0A8R1TJ37"/>
<reference evidence="1" key="2">
    <citation type="submission" date="2022-06" db="UniProtKB">
        <authorList>
            <consortium name="EnsemblMetazoa"/>
        </authorList>
    </citation>
    <scope>IDENTIFICATION</scope>
</reference>